<evidence type="ECO:0000313" key="15">
    <source>
        <dbReference type="EMBL" id="KAJ7301610.1"/>
    </source>
</evidence>
<evidence type="ECO:0000256" key="6">
    <source>
        <dbReference type="ARBA" id="ARBA00022692"/>
    </source>
</evidence>
<dbReference type="AlphaFoldDB" id="A0A9Q1APP8"/>
<dbReference type="InterPro" id="IPR018154">
    <property type="entry name" value="TLV/ENV_coat_polyprotein"/>
</dbReference>
<keyword evidence="16" id="KW-1185">Reference proteome</keyword>
<evidence type="ECO:0000256" key="14">
    <source>
        <dbReference type="SAM" id="Phobius"/>
    </source>
</evidence>
<dbReference type="EMBL" id="JAPFRF010000218">
    <property type="protein sequence ID" value="KAJ7301610.1"/>
    <property type="molecule type" value="Genomic_DNA"/>
</dbReference>
<feature type="transmembrane region" description="Helical" evidence="14">
    <location>
        <begin position="186"/>
        <end position="207"/>
    </location>
</feature>
<keyword evidence="13" id="KW-0449">Lipoprotein</keyword>
<evidence type="ECO:0000256" key="2">
    <source>
        <dbReference type="ARBA" id="ARBA00004531"/>
    </source>
</evidence>
<evidence type="ECO:0000256" key="8">
    <source>
        <dbReference type="ARBA" id="ARBA00022989"/>
    </source>
</evidence>
<comment type="caution">
    <text evidence="15">The sequence shown here is derived from an EMBL/GenBank/DDBJ whole genome shotgun (WGS) entry which is preliminary data.</text>
</comment>
<evidence type="ECO:0000256" key="5">
    <source>
        <dbReference type="ARBA" id="ARBA00022581"/>
    </source>
</evidence>
<evidence type="ECO:0000256" key="10">
    <source>
        <dbReference type="ARBA" id="ARBA00023139"/>
    </source>
</evidence>
<comment type="subcellular location">
    <subcellularLocation>
        <location evidence="1">Host cell membrane</location>
        <topology evidence="1">Single-pass type I membrane protein</topology>
    </subcellularLocation>
    <subcellularLocation>
        <location evidence="2">Host endomembrane system</location>
        <topology evidence="2">Peripheral membrane protein</topology>
    </subcellularLocation>
    <subcellularLocation>
        <location evidence="3">Virion membrane</location>
        <topology evidence="3">Single-pass type I membrane protein</topology>
    </subcellularLocation>
</comment>
<evidence type="ECO:0000256" key="12">
    <source>
        <dbReference type="ARBA" id="ARBA00023180"/>
    </source>
</evidence>
<protein>
    <recommendedName>
        <fullName evidence="17">Envelope glycoprotein</fullName>
    </recommendedName>
</protein>
<dbReference type="Proteomes" id="UP001142489">
    <property type="component" value="Unassembled WGS sequence"/>
</dbReference>
<sequence>MSGACVAVGFITLPVQVAHSHELSERHKKSAPLGFSCSDQVILSEQFSKNAGTQGSAGAIFGVLTLGAYPGILVQENRKSVIGLPCRLEKSINATARLIRSLQSELEQLNQIIIQHRFVLDYIMGRNEYCKIIGSQCHLTFYSLNKSIEGELAKMQEMIDDNVNQSPNPLSWLWDWLPNLTWVRQLIVTLLAVVFLLIISCCCIQCIPNLWNMFGNLCQSSNHRASAARRQLYAMQYDSLPQNDPTIFL</sequence>
<keyword evidence="12" id="KW-0325">Glycoprotein</keyword>
<evidence type="ECO:0000256" key="9">
    <source>
        <dbReference type="ARBA" id="ARBA00023136"/>
    </source>
</evidence>
<gene>
    <name evidence="15" type="ORF">JRQ81_000014</name>
</gene>
<keyword evidence="10" id="KW-0564">Palmitate</keyword>
<evidence type="ECO:0000256" key="1">
    <source>
        <dbReference type="ARBA" id="ARBA00004402"/>
    </source>
</evidence>
<reference evidence="15" key="1">
    <citation type="journal article" date="2023" name="DNA Res.">
        <title>Chromosome-level genome assembly of Phrynocephalus forsythii using third-generation DNA sequencing and Hi-C analysis.</title>
        <authorList>
            <person name="Qi Y."/>
            <person name="Zhao W."/>
            <person name="Zhao Y."/>
            <person name="Niu C."/>
            <person name="Cao S."/>
            <person name="Zhang Y."/>
        </authorList>
    </citation>
    <scope>NUCLEOTIDE SEQUENCE</scope>
    <source>
        <tissue evidence="15">Muscle</tissue>
    </source>
</reference>
<keyword evidence="5" id="KW-0945">Host-virus interaction</keyword>
<dbReference type="OrthoDB" id="9049743at2759"/>
<organism evidence="15 16">
    <name type="scientific">Phrynocephalus forsythii</name>
    <dbReference type="NCBI Taxonomy" id="171643"/>
    <lineage>
        <taxon>Eukaryota</taxon>
        <taxon>Metazoa</taxon>
        <taxon>Chordata</taxon>
        <taxon>Craniata</taxon>
        <taxon>Vertebrata</taxon>
        <taxon>Euteleostomi</taxon>
        <taxon>Lepidosauria</taxon>
        <taxon>Squamata</taxon>
        <taxon>Bifurcata</taxon>
        <taxon>Unidentata</taxon>
        <taxon>Episquamata</taxon>
        <taxon>Toxicofera</taxon>
        <taxon>Iguania</taxon>
        <taxon>Acrodonta</taxon>
        <taxon>Agamidae</taxon>
        <taxon>Agaminae</taxon>
        <taxon>Phrynocephalus</taxon>
    </lineage>
</organism>
<evidence type="ECO:0000256" key="3">
    <source>
        <dbReference type="ARBA" id="ARBA00004563"/>
    </source>
</evidence>
<proteinExistence type="predicted"/>
<dbReference type="Gene3D" id="1.10.287.210">
    <property type="match status" value="1"/>
</dbReference>
<evidence type="ECO:0000256" key="13">
    <source>
        <dbReference type="ARBA" id="ARBA00023288"/>
    </source>
</evidence>
<name>A0A9Q1APP8_9SAUR</name>
<dbReference type="PANTHER" id="PTHR10424:SF81">
    <property type="entry name" value="ERVV2 PROTEIN"/>
    <property type="match status" value="1"/>
</dbReference>
<evidence type="ECO:0000256" key="11">
    <source>
        <dbReference type="ARBA" id="ARBA00023157"/>
    </source>
</evidence>
<keyword evidence="8 14" id="KW-1133">Transmembrane helix</keyword>
<evidence type="ECO:0000256" key="4">
    <source>
        <dbReference type="ARBA" id="ARBA00022511"/>
    </source>
</evidence>
<accession>A0A9Q1APP8</accession>
<evidence type="ECO:0000256" key="7">
    <source>
        <dbReference type="ARBA" id="ARBA00022870"/>
    </source>
</evidence>
<evidence type="ECO:0008006" key="17">
    <source>
        <dbReference type="Google" id="ProtNLM"/>
    </source>
</evidence>
<keyword evidence="6 14" id="KW-0812">Transmembrane</keyword>
<dbReference type="PANTHER" id="PTHR10424">
    <property type="entry name" value="VIRAL ENVELOPE PROTEIN"/>
    <property type="match status" value="1"/>
</dbReference>
<keyword evidence="11" id="KW-1015">Disulfide bond</keyword>
<evidence type="ECO:0000313" key="16">
    <source>
        <dbReference type="Proteomes" id="UP001142489"/>
    </source>
</evidence>
<keyword evidence="4" id="KW-1032">Host cell membrane</keyword>
<dbReference type="SUPFAM" id="SSF58069">
    <property type="entry name" value="Virus ectodomain"/>
    <property type="match status" value="1"/>
</dbReference>
<keyword evidence="7" id="KW-1043">Host membrane</keyword>
<keyword evidence="9 14" id="KW-0472">Membrane</keyword>